<feature type="domain" description="Glycosyltransferase 2-like" evidence="8">
    <location>
        <begin position="230"/>
        <end position="422"/>
    </location>
</feature>
<keyword evidence="5 7" id="KW-1133">Transmembrane helix</keyword>
<gene>
    <name evidence="9" type="ORF">GCM10010140_73300</name>
</gene>
<evidence type="ECO:0000313" key="9">
    <source>
        <dbReference type="EMBL" id="GGQ32566.1"/>
    </source>
</evidence>
<evidence type="ECO:0000256" key="2">
    <source>
        <dbReference type="ARBA" id="ARBA00022676"/>
    </source>
</evidence>
<keyword evidence="10" id="KW-1185">Reference proteome</keyword>
<evidence type="ECO:0000256" key="1">
    <source>
        <dbReference type="ARBA" id="ARBA00004141"/>
    </source>
</evidence>
<dbReference type="Gene3D" id="3.90.550.10">
    <property type="entry name" value="Spore Coat Polysaccharide Biosynthesis Protein SpsA, Chain A"/>
    <property type="match status" value="1"/>
</dbReference>
<dbReference type="InterPro" id="IPR050321">
    <property type="entry name" value="Glycosyltr_2/OpgH_subfam"/>
</dbReference>
<evidence type="ECO:0000313" key="10">
    <source>
        <dbReference type="Proteomes" id="UP000611554"/>
    </source>
</evidence>
<evidence type="ECO:0000256" key="5">
    <source>
        <dbReference type="ARBA" id="ARBA00022989"/>
    </source>
</evidence>
<name>A0ABQ2RLG9_9ACTN</name>
<evidence type="ECO:0000256" key="6">
    <source>
        <dbReference type="ARBA" id="ARBA00023136"/>
    </source>
</evidence>
<dbReference type="Proteomes" id="UP000611554">
    <property type="component" value="Unassembled WGS sequence"/>
</dbReference>
<feature type="transmembrane region" description="Helical" evidence="7">
    <location>
        <begin position="513"/>
        <end position="535"/>
    </location>
</feature>
<keyword evidence="3 9" id="KW-0808">Transferase</keyword>
<accession>A0ABQ2RLG9</accession>
<dbReference type="PANTHER" id="PTHR43867">
    <property type="entry name" value="CELLULOSE SYNTHASE CATALYTIC SUBUNIT A [UDP-FORMING]"/>
    <property type="match status" value="1"/>
</dbReference>
<feature type="transmembrane region" description="Helical" evidence="7">
    <location>
        <begin position="541"/>
        <end position="563"/>
    </location>
</feature>
<dbReference type="RefSeq" id="WP_229812008.1">
    <property type="nucleotide sequence ID" value="NZ_BMQJ01000031.1"/>
</dbReference>
<proteinExistence type="predicted"/>
<dbReference type="InterPro" id="IPR029044">
    <property type="entry name" value="Nucleotide-diphossugar_trans"/>
</dbReference>
<reference evidence="10" key="1">
    <citation type="journal article" date="2019" name="Int. J. Syst. Evol. Microbiol.">
        <title>The Global Catalogue of Microorganisms (GCM) 10K type strain sequencing project: providing services to taxonomists for standard genome sequencing and annotation.</title>
        <authorList>
            <consortium name="The Broad Institute Genomics Platform"/>
            <consortium name="The Broad Institute Genome Sequencing Center for Infectious Disease"/>
            <person name="Wu L."/>
            <person name="Ma J."/>
        </authorList>
    </citation>
    <scope>NUCLEOTIDE SEQUENCE [LARGE SCALE GENOMIC DNA]</scope>
    <source>
        <strain evidence="10">JCM 3115</strain>
    </source>
</reference>
<dbReference type="GO" id="GO:0016740">
    <property type="term" value="F:transferase activity"/>
    <property type="evidence" value="ECO:0007669"/>
    <property type="project" value="UniProtKB-KW"/>
</dbReference>
<protein>
    <submittedName>
        <fullName evidence="9">Glycosyl transferase</fullName>
    </submittedName>
</protein>
<dbReference type="SUPFAM" id="SSF53448">
    <property type="entry name" value="Nucleotide-diphospho-sugar transferases"/>
    <property type="match status" value="1"/>
</dbReference>
<feature type="transmembrane region" description="Helical" evidence="7">
    <location>
        <begin position="470"/>
        <end position="492"/>
    </location>
</feature>
<evidence type="ECO:0000256" key="7">
    <source>
        <dbReference type="SAM" id="Phobius"/>
    </source>
</evidence>
<evidence type="ECO:0000259" key="8">
    <source>
        <dbReference type="Pfam" id="PF13632"/>
    </source>
</evidence>
<comment type="caution">
    <text evidence="9">The sequence shown here is derived from an EMBL/GenBank/DDBJ whole genome shotgun (WGS) entry which is preliminary data.</text>
</comment>
<keyword evidence="6 7" id="KW-0472">Membrane</keyword>
<dbReference type="EMBL" id="BMQJ01000031">
    <property type="protein sequence ID" value="GGQ32566.1"/>
    <property type="molecule type" value="Genomic_DNA"/>
</dbReference>
<organism evidence="9 10">
    <name type="scientific">Streptosporangium pseudovulgare</name>
    <dbReference type="NCBI Taxonomy" id="35765"/>
    <lineage>
        <taxon>Bacteria</taxon>
        <taxon>Bacillati</taxon>
        <taxon>Actinomycetota</taxon>
        <taxon>Actinomycetes</taxon>
        <taxon>Streptosporangiales</taxon>
        <taxon>Streptosporangiaceae</taxon>
        <taxon>Streptosporangium</taxon>
    </lineage>
</organism>
<feature type="transmembrane region" description="Helical" evidence="7">
    <location>
        <begin position="409"/>
        <end position="431"/>
    </location>
</feature>
<dbReference type="InterPro" id="IPR001173">
    <property type="entry name" value="Glyco_trans_2-like"/>
</dbReference>
<evidence type="ECO:0000256" key="3">
    <source>
        <dbReference type="ARBA" id="ARBA00022679"/>
    </source>
</evidence>
<comment type="subcellular location">
    <subcellularLocation>
        <location evidence="1">Membrane</location>
        <topology evidence="1">Multi-pass membrane protein</topology>
    </subcellularLocation>
</comment>
<dbReference type="PANTHER" id="PTHR43867:SF2">
    <property type="entry name" value="CELLULOSE SYNTHASE CATALYTIC SUBUNIT A [UDP-FORMING]"/>
    <property type="match status" value="1"/>
</dbReference>
<sequence>MRPVEPTKIILYDYERFSRLAGPVTEPEPGLPYRVRYRSMLAAEPHRVRAVLLMTAALIVEFTMMVWLLLPAHWTVRPDPYGTLPWYVPAADRAMLVMIALIEIFRLVSVISNVHAMLAARDPVPVAPEPGTRVAFITTCVPGKEPLEMVRETLAAALRVRHDGVLHVWLLDEGDDPEIREMCEWMGVRHFSRRGVPHWNQPKGAFRAKTKHGNYNSWLDAHGDDYDFFVSVDTDHVPLPEFCERMLGYFRDPRVAFVVGPQVYGNYTSAVTKAAESQQFLFHSLIQRAGNRYGAPMFVGTNNAVRIRAIKRIGGLYDSITEDMATGIEFHRSRDPETGERWMSVYTPDVLAVGEGPSSWTDFFSQQLRWSRGTYETLLTQFWKAVFQLSPGRLFNYTLMVTFYPMSALNWLLAGLSATLFMAVGGSGVIVPMDVWLMLYGDAALLQVMLYTWNRRHNVSPHEPEGSSGVAGMVMSALSAPIYVASLIGAALRRPSRFVVTPKGDSASPDRLATFRIHLWWALIFGAGLLLAAVWTGHVHLVMTLWAVLALVICLGPVATWAWNSRGAR</sequence>
<keyword evidence="4 7" id="KW-0812">Transmembrane</keyword>
<dbReference type="CDD" id="cd06421">
    <property type="entry name" value="CESA_CelA_like"/>
    <property type="match status" value="1"/>
</dbReference>
<feature type="transmembrane region" description="Helical" evidence="7">
    <location>
        <begin position="50"/>
        <end position="70"/>
    </location>
</feature>
<keyword evidence="2" id="KW-0328">Glycosyltransferase</keyword>
<evidence type="ECO:0000256" key="4">
    <source>
        <dbReference type="ARBA" id="ARBA00022692"/>
    </source>
</evidence>
<dbReference type="Pfam" id="PF13632">
    <property type="entry name" value="Glyco_trans_2_3"/>
    <property type="match status" value="1"/>
</dbReference>
<feature type="transmembrane region" description="Helical" evidence="7">
    <location>
        <begin position="90"/>
        <end position="108"/>
    </location>
</feature>